<keyword evidence="1" id="KW-0472">Membrane</keyword>
<dbReference type="Proteomes" id="UP001151532">
    <property type="component" value="Chromosome 2"/>
</dbReference>
<accession>A0A9Q0PCU0</accession>
<dbReference type="AlphaFoldDB" id="A0A9Q0PCU0"/>
<evidence type="ECO:0000313" key="3">
    <source>
        <dbReference type="Proteomes" id="UP001151532"/>
    </source>
</evidence>
<dbReference type="EMBL" id="JAPFFK010000019">
    <property type="protein sequence ID" value="KAJ6685786.1"/>
    <property type="molecule type" value="Genomic_DNA"/>
</dbReference>
<gene>
    <name evidence="2" type="ORF">OIU79_015742</name>
</gene>
<evidence type="ECO:0000313" key="2">
    <source>
        <dbReference type="EMBL" id="KAJ6685786.1"/>
    </source>
</evidence>
<proteinExistence type="predicted"/>
<sequence>MNTCNLSALIELFSFILITVLITARKRTDHQTQLLLPFSKKKRANQLTHPKTPQLTEKNLSFQVRSWNHMHNLSPLRMIQCSSCLSPSFSS</sequence>
<keyword evidence="1" id="KW-1133">Transmembrane helix</keyword>
<reference evidence="2" key="2">
    <citation type="journal article" date="2023" name="Int. J. Mol. Sci.">
        <title>De Novo Assembly and Annotation of 11 Diverse Shrub Willow (Salix) Genomes Reveals Novel Gene Organization in Sex-Linked Regions.</title>
        <authorList>
            <person name="Hyden B."/>
            <person name="Feng K."/>
            <person name="Yates T.B."/>
            <person name="Jawdy S."/>
            <person name="Cereghino C."/>
            <person name="Smart L.B."/>
            <person name="Muchero W."/>
        </authorList>
    </citation>
    <scope>NUCLEOTIDE SEQUENCE</scope>
    <source>
        <tissue evidence="2">Shoot tip</tissue>
    </source>
</reference>
<feature type="transmembrane region" description="Helical" evidence="1">
    <location>
        <begin position="6"/>
        <end position="24"/>
    </location>
</feature>
<comment type="caution">
    <text evidence="2">The sequence shown here is derived from an EMBL/GenBank/DDBJ whole genome shotgun (WGS) entry which is preliminary data.</text>
</comment>
<keyword evidence="1" id="KW-0812">Transmembrane</keyword>
<organism evidence="2 3">
    <name type="scientific">Salix purpurea</name>
    <name type="common">Purple osier willow</name>
    <dbReference type="NCBI Taxonomy" id="77065"/>
    <lineage>
        <taxon>Eukaryota</taxon>
        <taxon>Viridiplantae</taxon>
        <taxon>Streptophyta</taxon>
        <taxon>Embryophyta</taxon>
        <taxon>Tracheophyta</taxon>
        <taxon>Spermatophyta</taxon>
        <taxon>Magnoliopsida</taxon>
        <taxon>eudicotyledons</taxon>
        <taxon>Gunneridae</taxon>
        <taxon>Pentapetalae</taxon>
        <taxon>rosids</taxon>
        <taxon>fabids</taxon>
        <taxon>Malpighiales</taxon>
        <taxon>Salicaceae</taxon>
        <taxon>Saliceae</taxon>
        <taxon>Salix</taxon>
    </lineage>
</organism>
<evidence type="ECO:0000256" key="1">
    <source>
        <dbReference type="SAM" id="Phobius"/>
    </source>
</evidence>
<protein>
    <submittedName>
        <fullName evidence="2">Uncharacterized protein</fullName>
    </submittedName>
</protein>
<reference evidence="2" key="1">
    <citation type="submission" date="2022-11" db="EMBL/GenBank/DDBJ databases">
        <authorList>
            <person name="Hyden B.L."/>
            <person name="Feng K."/>
            <person name="Yates T."/>
            <person name="Jawdy S."/>
            <person name="Smart L.B."/>
            <person name="Muchero W."/>
        </authorList>
    </citation>
    <scope>NUCLEOTIDE SEQUENCE</scope>
    <source>
        <tissue evidence="2">Shoot tip</tissue>
    </source>
</reference>
<name>A0A9Q0PCU0_SALPP</name>
<keyword evidence="3" id="KW-1185">Reference proteome</keyword>